<evidence type="ECO:0000313" key="2">
    <source>
        <dbReference type="EMBL" id="THV42765.1"/>
    </source>
</evidence>
<name>A0A4S8QIE8_9ACTN</name>
<gene>
    <name evidence="2" type="ORF">FAB82_04385</name>
</gene>
<feature type="signal peptide" evidence="1">
    <location>
        <begin position="1"/>
        <end position="31"/>
    </location>
</feature>
<sequence>MATIIRRLTVLAATMTLALGLSLAAAAPAQAVSPMCSDAYQVKSTVYIYGGQATPVASLKQYYSPSCRQNWGYLWIWQWARDAGYWIKADLAIFVQNEGLQGLEGVGTYDQEALTRAVPGYGKCTRAYIEGTVYKWETQLDRFEKLTAWGC</sequence>
<comment type="caution">
    <text evidence="2">The sequence shown here is derived from an EMBL/GenBank/DDBJ whole genome shotgun (WGS) entry which is preliminary data.</text>
</comment>
<evidence type="ECO:0008006" key="4">
    <source>
        <dbReference type="Google" id="ProtNLM"/>
    </source>
</evidence>
<dbReference type="Proteomes" id="UP000308760">
    <property type="component" value="Unassembled WGS sequence"/>
</dbReference>
<reference evidence="2 3" key="2">
    <citation type="submission" date="2019-05" db="EMBL/GenBank/DDBJ databases">
        <title>Glycomyces buryatensis sp. nov.</title>
        <authorList>
            <person name="Nikitina E."/>
        </authorList>
    </citation>
    <scope>NUCLEOTIDE SEQUENCE [LARGE SCALE GENOMIC DNA]</scope>
    <source>
        <strain evidence="2 3">18</strain>
    </source>
</reference>
<evidence type="ECO:0000313" key="3">
    <source>
        <dbReference type="Proteomes" id="UP000308760"/>
    </source>
</evidence>
<dbReference type="OrthoDB" id="3693320at2"/>
<dbReference type="EMBL" id="STGY01000016">
    <property type="protein sequence ID" value="THV42765.1"/>
    <property type="molecule type" value="Genomic_DNA"/>
</dbReference>
<keyword evidence="1" id="KW-0732">Signal</keyword>
<dbReference type="RefSeq" id="WP_136533330.1">
    <property type="nucleotide sequence ID" value="NZ_STGY01000016.1"/>
</dbReference>
<evidence type="ECO:0000256" key="1">
    <source>
        <dbReference type="SAM" id="SignalP"/>
    </source>
</evidence>
<dbReference type="AlphaFoldDB" id="A0A4S8QIE8"/>
<protein>
    <recommendedName>
        <fullName evidence="4">DUF2690 domain-containing protein</fullName>
    </recommendedName>
</protein>
<accession>A0A4S8QIE8</accession>
<reference evidence="3" key="1">
    <citation type="submission" date="2019-04" db="EMBL/GenBank/DDBJ databases">
        <title>Nocardioides xinjiangensis sp. nov.</title>
        <authorList>
            <person name="Liu S."/>
        </authorList>
    </citation>
    <scope>NUCLEOTIDE SEQUENCE [LARGE SCALE GENOMIC DNA]</scope>
    <source>
        <strain evidence="3">18</strain>
    </source>
</reference>
<proteinExistence type="predicted"/>
<feature type="chain" id="PRO_5039310511" description="DUF2690 domain-containing protein" evidence="1">
    <location>
        <begin position="32"/>
        <end position="151"/>
    </location>
</feature>
<keyword evidence="3" id="KW-1185">Reference proteome</keyword>
<organism evidence="2 3">
    <name type="scientific">Glycomyces buryatensis</name>
    <dbReference type="NCBI Taxonomy" id="2570927"/>
    <lineage>
        <taxon>Bacteria</taxon>
        <taxon>Bacillati</taxon>
        <taxon>Actinomycetota</taxon>
        <taxon>Actinomycetes</taxon>
        <taxon>Glycomycetales</taxon>
        <taxon>Glycomycetaceae</taxon>
        <taxon>Glycomyces</taxon>
    </lineage>
</organism>